<keyword evidence="2" id="KW-1185">Reference proteome</keyword>
<sequence length="92" mass="11026">MIVMAEIKLEVQEGAEKEFFAHLMEKFDEEVEKAAELRQKRYFTKNEAVKYLTLKDSRFKDHVRYSIPVAMIGTRLVFDRKDLDEFIERHKA</sequence>
<evidence type="ECO:0000313" key="1">
    <source>
        <dbReference type="EMBL" id="KRM30324.1"/>
    </source>
</evidence>
<dbReference type="Proteomes" id="UP000051217">
    <property type="component" value="Unassembled WGS sequence"/>
</dbReference>
<reference evidence="1 2" key="1">
    <citation type="journal article" date="2015" name="Genome Announc.">
        <title>Expanding the biotechnology potential of lactobacilli through comparative genomics of 213 strains and associated genera.</title>
        <authorList>
            <person name="Sun Z."/>
            <person name="Harris H.M."/>
            <person name="McCann A."/>
            <person name="Guo C."/>
            <person name="Argimon S."/>
            <person name="Zhang W."/>
            <person name="Yang X."/>
            <person name="Jeffery I.B."/>
            <person name="Cooney J.C."/>
            <person name="Kagawa T.F."/>
            <person name="Liu W."/>
            <person name="Song Y."/>
            <person name="Salvetti E."/>
            <person name="Wrobel A."/>
            <person name="Rasinkangas P."/>
            <person name="Parkhill J."/>
            <person name="Rea M.C."/>
            <person name="O'Sullivan O."/>
            <person name="Ritari J."/>
            <person name="Douillard F.P."/>
            <person name="Paul Ross R."/>
            <person name="Yang R."/>
            <person name="Briner A.E."/>
            <person name="Felis G.E."/>
            <person name="de Vos W.M."/>
            <person name="Barrangou R."/>
            <person name="Klaenhammer T.R."/>
            <person name="Caufield P.W."/>
            <person name="Cui Y."/>
            <person name="Zhang H."/>
            <person name="O'Toole P.W."/>
        </authorList>
    </citation>
    <scope>NUCLEOTIDE SEQUENCE [LARGE SCALE GENOMIC DNA]</scope>
    <source>
        <strain evidence="1 2">DSM 15836</strain>
    </source>
</reference>
<proteinExistence type="predicted"/>
<gene>
    <name evidence="1" type="ORF">FC65_GL000662</name>
</gene>
<dbReference type="EMBL" id="AZFI01000017">
    <property type="protein sequence ID" value="KRM30324.1"/>
    <property type="molecule type" value="Genomic_DNA"/>
</dbReference>
<evidence type="ECO:0008006" key="3">
    <source>
        <dbReference type="Google" id="ProtNLM"/>
    </source>
</evidence>
<comment type="caution">
    <text evidence="1">The sequence shown here is derived from an EMBL/GenBank/DDBJ whole genome shotgun (WGS) entry which is preliminary data.</text>
</comment>
<accession>A0ABR5PLL9</accession>
<evidence type="ECO:0000313" key="2">
    <source>
        <dbReference type="Proteomes" id="UP000051217"/>
    </source>
</evidence>
<name>A0ABR5PLL9_9LACO</name>
<protein>
    <recommendedName>
        <fullName evidence="3">Helix-turn-helix domain-containing protein</fullName>
    </recommendedName>
</protein>
<organism evidence="1 2">
    <name type="scientific">Ligilactobacillus acidipiscis DSM 15836</name>
    <dbReference type="NCBI Taxonomy" id="1423716"/>
    <lineage>
        <taxon>Bacteria</taxon>
        <taxon>Bacillati</taxon>
        <taxon>Bacillota</taxon>
        <taxon>Bacilli</taxon>
        <taxon>Lactobacillales</taxon>
        <taxon>Lactobacillaceae</taxon>
        <taxon>Ligilactobacillus</taxon>
    </lineage>
</organism>